<proteinExistence type="predicted"/>
<dbReference type="WBParaSite" id="jg2871">
    <property type="protein sequence ID" value="jg2871"/>
    <property type="gene ID" value="jg2871"/>
</dbReference>
<organism evidence="1 2">
    <name type="scientific">Ditylenchus dipsaci</name>
    <dbReference type="NCBI Taxonomy" id="166011"/>
    <lineage>
        <taxon>Eukaryota</taxon>
        <taxon>Metazoa</taxon>
        <taxon>Ecdysozoa</taxon>
        <taxon>Nematoda</taxon>
        <taxon>Chromadorea</taxon>
        <taxon>Rhabditida</taxon>
        <taxon>Tylenchina</taxon>
        <taxon>Tylenchomorpha</taxon>
        <taxon>Sphaerularioidea</taxon>
        <taxon>Anguinidae</taxon>
        <taxon>Anguininae</taxon>
        <taxon>Ditylenchus</taxon>
    </lineage>
</organism>
<name>A0A915E4X1_9BILA</name>
<sequence>MYGTLQHEGITILEQDPIEKVPSPRCIAFSTPLNRNVAIKIIDTRFQIFYVLILATPAYTTLVQEYGENGDLLKLILSQSNNRIDEVEVVSSSAN</sequence>
<protein>
    <submittedName>
        <fullName evidence="2">Uncharacterized protein</fullName>
    </submittedName>
</protein>
<evidence type="ECO:0000313" key="1">
    <source>
        <dbReference type="Proteomes" id="UP000887574"/>
    </source>
</evidence>
<dbReference type="AlphaFoldDB" id="A0A915E4X1"/>
<accession>A0A915E4X1</accession>
<dbReference type="Proteomes" id="UP000887574">
    <property type="component" value="Unplaced"/>
</dbReference>
<keyword evidence="1" id="KW-1185">Reference proteome</keyword>
<reference evidence="2" key="1">
    <citation type="submission" date="2022-11" db="UniProtKB">
        <authorList>
            <consortium name="WormBaseParasite"/>
        </authorList>
    </citation>
    <scope>IDENTIFICATION</scope>
</reference>
<evidence type="ECO:0000313" key="2">
    <source>
        <dbReference type="WBParaSite" id="jg2871"/>
    </source>
</evidence>